<reference evidence="2 3" key="1">
    <citation type="submission" date="2016-08" db="EMBL/GenBank/DDBJ databases">
        <title>Hymenobacter coccineus sp. nov., Hymenobacter lapidarius sp. nov. and Hymenobacter glacialis sp. nov., isolated from Antarctic soil.</title>
        <authorList>
            <person name="Sedlacek I."/>
            <person name="Kralova S."/>
            <person name="Kyrova K."/>
            <person name="Maslanova I."/>
            <person name="Stankova E."/>
            <person name="Vrbovska V."/>
            <person name="Nemec M."/>
            <person name="Bartak M."/>
            <person name="Svec P."/>
            <person name="Busse H.-J."/>
            <person name="Pantucek R."/>
        </authorList>
    </citation>
    <scope>NUCLEOTIDE SEQUENCE [LARGE SCALE GENOMIC DNA]</scope>
    <source>
        <strain evidence="2 3">CCM 8643</strain>
    </source>
</reference>
<evidence type="ECO:0000256" key="1">
    <source>
        <dbReference type="SAM" id="Phobius"/>
    </source>
</evidence>
<proteinExistence type="predicted"/>
<organism evidence="2 3">
    <name type="scientific">Hymenobacter lapidarius</name>
    <dbReference type="NCBI Taxonomy" id="1908237"/>
    <lineage>
        <taxon>Bacteria</taxon>
        <taxon>Pseudomonadati</taxon>
        <taxon>Bacteroidota</taxon>
        <taxon>Cytophagia</taxon>
        <taxon>Cytophagales</taxon>
        <taxon>Hymenobacteraceae</taxon>
        <taxon>Hymenobacter</taxon>
    </lineage>
</organism>
<keyword evidence="1" id="KW-0812">Transmembrane</keyword>
<evidence type="ECO:0000313" key="3">
    <source>
        <dbReference type="Proteomes" id="UP000176294"/>
    </source>
</evidence>
<keyword evidence="3" id="KW-1185">Reference proteome</keyword>
<dbReference type="Proteomes" id="UP000176294">
    <property type="component" value="Unassembled WGS sequence"/>
</dbReference>
<sequence>MPAELPAGTGTFCWQHPSTDQLLRIIYTVLGLIVALTALLWAGASGAVPALNAVTQPLRLYGSAMGAVFSGVIGVGFYPLMG</sequence>
<dbReference type="AlphaFoldDB" id="A0A1G1T8I0"/>
<keyword evidence="1" id="KW-0472">Membrane</keyword>
<accession>A0A1G1T8I0</accession>
<keyword evidence="1" id="KW-1133">Transmembrane helix</keyword>
<feature type="transmembrane region" description="Helical" evidence="1">
    <location>
        <begin position="60"/>
        <end position="81"/>
    </location>
</feature>
<dbReference type="EMBL" id="MDZB01000092">
    <property type="protein sequence ID" value="OGX87144.1"/>
    <property type="molecule type" value="Genomic_DNA"/>
</dbReference>
<evidence type="ECO:0000313" key="2">
    <source>
        <dbReference type="EMBL" id="OGX87144.1"/>
    </source>
</evidence>
<name>A0A1G1T8I0_9BACT</name>
<protein>
    <submittedName>
        <fullName evidence="2">Uncharacterized protein</fullName>
    </submittedName>
</protein>
<gene>
    <name evidence="2" type="ORF">BEN47_11730</name>
</gene>
<dbReference type="STRING" id="1908237.BEN47_11730"/>
<comment type="caution">
    <text evidence="2">The sequence shown here is derived from an EMBL/GenBank/DDBJ whole genome shotgun (WGS) entry which is preliminary data.</text>
</comment>
<feature type="transmembrane region" description="Helical" evidence="1">
    <location>
        <begin position="25"/>
        <end position="48"/>
    </location>
</feature>